<dbReference type="Proteomes" id="UP001139089">
    <property type="component" value="Unassembled WGS sequence"/>
</dbReference>
<evidence type="ECO:0000256" key="1">
    <source>
        <dbReference type="ARBA" id="ARBA00007177"/>
    </source>
</evidence>
<dbReference type="GO" id="GO:0005737">
    <property type="term" value="C:cytoplasm"/>
    <property type="evidence" value="ECO:0007669"/>
    <property type="project" value="UniProtKB-SubCell"/>
</dbReference>
<comment type="caution">
    <text evidence="4">The sequence shown here is derived from an EMBL/GenBank/DDBJ whole genome shotgun (WGS) entry which is preliminary data.</text>
</comment>
<evidence type="ECO:0000256" key="2">
    <source>
        <dbReference type="ARBA" id="ARBA00023186"/>
    </source>
</evidence>
<accession>A0A9X1T088</accession>
<evidence type="ECO:0000313" key="5">
    <source>
        <dbReference type="Proteomes" id="UP001139089"/>
    </source>
</evidence>
<dbReference type="InterPro" id="IPR002669">
    <property type="entry name" value="UreD"/>
</dbReference>
<evidence type="ECO:0000313" key="4">
    <source>
        <dbReference type="EMBL" id="MCD7109197.1"/>
    </source>
</evidence>
<dbReference type="PANTHER" id="PTHR33643">
    <property type="entry name" value="UREASE ACCESSORY PROTEIN D"/>
    <property type="match status" value="1"/>
</dbReference>
<protein>
    <recommendedName>
        <fullName evidence="3">Urease accessory protein UreD</fullName>
    </recommendedName>
</protein>
<comment type="similarity">
    <text evidence="1 3">Belongs to the UreD family.</text>
</comment>
<dbReference type="PANTHER" id="PTHR33643:SF1">
    <property type="entry name" value="UREASE ACCESSORY PROTEIN D"/>
    <property type="match status" value="1"/>
</dbReference>
<proteinExistence type="inferred from homology"/>
<sequence>MPGAVAAAPQRAFGRGRLVAKSAGGRTRLQEFYQEGCAKLRLPTMFDGSMEAVLINSSGGLTGGDVMDWRFGAGTDTELTLTTQACEKIYKASAGTTSVTTTIRAEAGSRVHWLPQETILFDRASMTRSLDVELAADAEFLAVEAVLLGRAAMGERMRSGLFRDRWRIVKGGTLLHAENMRLSGDIDALTRRAFSLSGHVAFATLFFTAGGCERHLKPLRERLETGAGRGAGGVSHVVVGDQEKLVARIVAKDGFALRKILVPMISHLRRSASVPKVWSL</sequence>
<dbReference type="AlphaFoldDB" id="A0A9X1T088"/>
<dbReference type="Pfam" id="PF01774">
    <property type="entry name" value="UreD"/>
    <property type="match status" value="1"/>
</dbReference>
<organism evidence="4 5">
    <name type="scientific">Rhizobium quercicola</name>
    <dbReference type="NCBI Taxonomy" id="2901226"/>
    <lineage>
        <taxon>Bacteria</taxon>
        <taxon>Pseudomonadati</taxon>
        <taxon>Pseudomonadota</taxon>
        <taxon>Alphaproteobacteria</taxon>
        <taxon>Hyphomicrobiales</taxon>
        <taxon>Rhizobiaceae</taxon>
        <taxon>Rhizobium/Agrobacterium group</taxon>
        <taxon>Rhizobium</taxon>
    </lineage>
</organism>
<gene>
    <name evidence="3" type="primary">ureD</name>
    <name evidence="4" type="ORF">LRX75_09080</name>
</gene>
<comment type="function">
    <text evidence="3">Required for maturation of urease via the functional incorporation of the urease nickel metallocenter.</text>
</comment>
<keyword evidence="3" id="KW-0996">Nickel insertion</keyword>
<dbReference type="HAMAP" id="MF_01384">
    <property type="entry name" value="UreD"/>
    <property type="match status" value="1"/>
</dbReference>
<evidence type="ECO:0000256" key="3">
    <source>
        <dbReference type="HAMAP-Rule" id="MF_01384"/>
    </source>
</evidence>
<dbReference type="GO" id="GO:0016151">
    <property type="term" value="F:nickel cation binding"/>
    <property type="evidence" value="ECO:0007669"/>
    <property type="project" value="UniProtKB-UniRule"/>
</dbReference>
<keyword evidence="2 3" id="KW-0143">Chaperone</keyword>
<keyword evidence="3" id="KW-0963">Cytoplasm</keyword>
<reference evidence="4" key="1">
    <citation type="submission" date="2021-12" db="EMBL/GenBank/DDBJ databases">
        <authorList>
            <person name="Li Y."/>
        </authorList>
    </citation>
    <scope>NUCLEOTIDE SEQUENCE</scope>
    <source>
        <strain evidence="4">DKSPLA3</strain>
    </source>
</reference>
<dbReference type="EMBL" id="JAJOZR010000005">
    <property type="protein sequence ID" value="MCD7109197.1"/>
    <property type="molecule type" value="Genomic_DNA"/>
</dbReference>
<keyword evidence="5" id="KW-1185">Reference proteome</keyword>
<comment type="subcellular location">
    <subcellularLocation>
        <location evidence="3">Cytoplasm</location>
    </subcellularLocation>
</comment>
<name>A0A9X1T088_9HYPH</name>
<dbReference type="RefSeq" id="WP_231813973.1">
    <property type="nucleotide sequence ID" value="NZ_JAJOZR010000005.1"/>
</dbReference>
<comment type="subunit">
    <text evidence="3">UreD, UreF and UreG form a complex that acts as a GTP-hydrolysis-dependent molecular chaperone, activating the urease apoprotein by helping to assemble the nickel containing metallocenter of UreC. The UreE protein probably delivers the nickel.</text>
</comment>